<name>A0A1S6U6G8_9BACT</name>
<dbReference type="GO" id="GO:0051989">
    <property type="term" value="F:coproporphyrinogen dehydrogenase activity"/>
    <property type="evidence" value="ECO:0007669"/>
    <property type="project" value="UniProtKB-EC"/>
</dbReference>
<dbReference type="AlphaFoldDB" id="A0A1S6U6G8"/>
<dbReference type="SUPFAM" id="SSF102114">
    <property type="entry name" value="Radical SAM enzymes"/>
    <property type="match status" value="1"/>
</dbReference>
<dbReference type="EMBL" id="CP017258">
    <property type="protein sequence ID" value="AQW87275.1"/>
    <property type="molecule type" value="Genomic_DNA"/>
</dbReference>
<keyword evidence="2" id="KW-1185">Reference proteome</keyword>
<dbReference type="InterPro" id="IPR006638">
    <property type="entry name" value="Elp3/MiaA/NifB-like_rSAM"/>
</dbReference>
<evidence type="ECO:0000313" key="2">
    <source>
        <dbReference type="Proteomes" id="UP000190868"/>
    </source>
</evidence>
<dbReference type="CDD" id="cd01335">
    <property type="entry name" value="Radical_SAM"/>
    <property type="match status" value="1"/>
</dbReference>
<dbReference type="GO" id="GO:0006779">
    <property type="term" value="P:porphyrin-containing compound biosynthetic process"/>
    <property type="evidence" value="ECO:0007669"/>
    <property type="project" value="TreeGrafter"/>
</dbReference>
<dbReference type="InterPro" id="IPR023404">
    <property type="entry name" value="rSAM_horseshoe"/>
</dbReference>
<dbReference type="Proteomes" id="UP000190868">
    <property type="component" value="Chromosome"/>
</dbReference>
<dbReference type="SFLD" id="SFLDG01065">
    <property type="entry name" value="anaerobic_coproporphyrinogen-I"/>
    <property type="match status" value="1"/>
</dbReference>
<dbReference type="KEGG" id="cpin:CPIN18020_0428"/>
<sequence length="445" mass="51164">MGLKKIVESLAVRYAHNSIQKSLYSEFNIKILNQDNQYSKKPKEGKSYMLYAHVPFCHTFCPYCSFHKYQYEKDLAKIYFENLRLEMRQMKDVGFNFNSLYVGGGTTLINEEELEKTLILAKDLFDIKDISAESDPNHISPESLTRFKGLIDRLSVGVQSFDDDILKKVGRYEKFGSSKDVQEKLKKALGFFPALSLDLIFNLPNQTTEQLLNDIKIAKQIAPEQITLYPLMKSNLTRDSIAKSLGVSDVDNEREFYDIICENFKDYYQSNAWAFSKEKMNLKDEYVGSNDEYVGIGSGAFSFLNGELVINAFNLFDYGRKVKNGDSAIIAKCGFDKKETLKYRLLIKLFDGMLDVKSYNTQNNANLYKDLAFEVNMLKLIGAIREENGVIYPSDFGRYICLTLMRDFYAGMDRVRAIFKDDAKIKSSKMLRIMSKEHDVVNQDS</sequence>
<gene>
    <name evidence="1" type="primary">hemN1</name>
    <name evidence="1" type="ORF">CPIN18021_0433</name>
</gene>
<dbReference type="Gene3D" id="3.80.30.20">
    <property type="entry name" value="tm_1862 like domain"/>
    <property type="match status" value="1"/>
</dbReference>
<dbReference type="InterPro" id="IPR034505">
    <property type="entry name" value="Coproporphyrinogen-III_oxidase"/>
</dbReference>
<protein>
    <submittedName>
        <fullName evidence="1">Oxygen-independent coproporphyrinogen III oxidase</fullName>
        <ecNumber evidence="1">1.3.98.3</ecNumber>
    </submittedName>
</protein>
<dbReference type="InterPro" id="IPR058240">
    <property type="entry name" value="rSAM_sf"/>
</dbReference>
<dbReference type="NCBIfam" id="NF006385">
    <property type="entry name" value="PRK08629.1"/>
    <property type="match status" value="1"/>
</dbReference>
<dbReference type="PANTHER" id="PTHR13932">
    <property type="entry name" value="COPROPORPHYRINIGEN III OXIDASE"/>
    <property type="match status" value="1"/>
</dbReference>
<dbReference type="GeneID" id="56566068"/>
<dbReference type="GO" id="GO:0005737">
    <property type="term" value="C:cytoplasm"/>
    <property type="evidence" value="ECO:0007669"/>
    <property type="project" value="TreeGrafter"/>
</dbReference>
<dbReference type="RefSeq" id="WP_078422967.1">
    <property type="nucleotide sequence ID" value="NZ_CP017018.1"/>
</dbReference>
<organism evidence="1 2">
    <name type="scientific">Campylobacter pinnipediorum subsp. caledonicus</name>
    <dbReference type="NCBI Taxonomy" id="1874362"/>
    <lineage>
        <taxon>Bacteria</taxon>
        <taxon>Pseudomonadati</taxon>
        <taxon>Campylobacterota</taxon>
        <taxon>Epsilonproteobacteria</taxon>
        <taxon>Campylobacterales</taxon>
        <taxon>Campylobacteraceae</taxon>
        <taxon>Campylobacter</taxon>
    </lineage>
</organism>
<dbReference type="PROSITE" id="PS51918">
    <property type="entry name" value="RADICAL_SAM"/>
    <property type="match status" value="1"/>
</dbReference>
<keyword evidence="1" id="KW-0560">Oxidoreductase</keyword>
<dbReference type="PANTHER" id="PTHR13932:SF5">
    <property type="entry name" value="RADICAL S-ADENOSYL METHIONINE DOMAIN-CONTAINING PROTEIN 1, MITOCHONDRIAL"/>
    <property type="match status" value="1"/>
</dbReference>
<proteinExistence type="predicted"/>
<dbReference type="InterPro" id="IPR007197">
    <property type="entry name" value="rSAM"/>
</dbReference>
<dbReference type="SMART" id="SM00729">
    <property type="entry name" value="Elp3"/>
    <property type="match status" value="1"/>
</dbReference>
<dbReference type="EC" id="1.3.98.3" evidence="1"/>
<evidence type="ECO:0000313" key="1">
    <source>
        <dbReference type="EMBL" id="AQW87275.1"/>
    </source>
</evidence>
<reference evidence="2" key="1">
    <citation type="submission" date="2016-09" db="EMBL/GenBank/DDBJ databases">
        <title>Comparative genomics of the Campylobacter concisus group.</title>
        <authorList>
            <person name="Miller W.G."/>
            <person name="Yee E."/>
            <person name="Chapman M.H."/>
            <person name="Huynh S."/>
            <person name="Bono J.L."/>
            <person name="On S.L.W."/>
            <person name="StLeger J."/>
            <person name="Foster G."/>
            <person name="Parker C.T."/>
        </authorList>
    </citation>
    <scope>NUCLEOTIDE SEQUENCE [LARGE SCALE GENOMIC DNA]</scope>
    <source>
        <strain evidence="2">RM18021</strain>
    </source>
</reference>
<accession>A0A1S6U6G8</accession>
<dbReference type="SFLD" id="SFLDS00029">
    <property type="entry name" value="Radical_SAM"/>
    <property type="match status" value="1"/>
</dbReference>
<dbReference type="Pfam" id="PF04055">
    <property type="entry name" value="Radical_SAM"/>
    <property type="match status" value="1"/>
</dbReference>
<dbReference type="GO" id="GO:0051539">
    <property type="term" value="F:4 iron, 4 sulfur cluster binding"/>
    <property type="evidence" value="ECO:0007669"/>
    <property type="project" value="TreeGrafter"/>
</dbReference>